<dbReference type="GO" id="GO:0016020">
    <property type="term" value="C:membrane"/>
    <property type="evidence" value="ECO:0007669"/>
    <property type="project" value="InterPro"/>
</dbReference>
<feature type="transmembrane region" description="Helical" evidence="1">
    <location>
        <begin position="184"/>
        <end position="202"/>
    </location>
</feature>
<dbReference type="eggNOG" id="COG4473">
    <property type="taxonomic scope" value="Bacteria"/>
</dbReference>
<sequence>MKVDSLFQERLRRAQKINFRYLRLLFNDHFILFLMIALGAGILGYRNLLTAHQSVTYWHSIWWQAISILWLLVGLQFGSLVTYFKPADRLYLFANDRDIIKSYLASAMRLSICYASVWQIIFIAVIAPILWRMDVDNWSRLFFLIIFVISYKMLLLMYERDKLFLKSRRLTIAIFEPDAIAEKILFRFLVPGTLLAFIIGLSTDQLNVMVIIWLLLAGIVVRYFAVTEVKSELFAIDWLRATAQAQIQQQRTLHFFALFAEVPHQPKTIKRRRYLDFLLKRLIKGQSSMFRLYLIRLARDTEILPLIVRLLLVGVVLIIALKSAPLWLITTIAAAILYLMTFQMLPLYDDTHQNLWTRLMPVSKTERLKSFASVQIIVAIPVILILVMIAIFIRPLKEMVVILATMLLVEFIMFKFYIPKNSHKIKK</sequence>
<keyword evidence="1" id="KW-0472">Membrane</keyword>
<dbReference type="InterPro" id="IPR010288">
    <property type="entry name" value="EcsB_ABC"/>
</dbReference>
<keyword evidence="1" id="KW-1133">Transmembrane helix</keyword>
<dbReference type="EMBL" id="MPLS01000002">
    <property type="protein sequence ID" value="ORI98621.1"/>
    <property type="molecule type" value="Genomic_DNA"/>
</dbReference>
<dbReference type="STRING" id="33968.BMS77_02570"/>
<dbReference type="AlphaFoldDB" id="A0A1X0VG04"/>
<reference evidence="2 3" key="1">
    <citation type="journal article" date="2017" name="Front. Microbiol.">
        <title>Genomic Characterization of Dairy Associated Leuconostoc Species and Diversity of Leuconostocs in Undefined Mixed Mesophilic Starter Cultures.</title>
        <authorList>
            <person name="Frantzen C.A."/>
            <person name="Kot W."/>
            <person name="Pedersen T.B."/>
            <person name="Ardo Y.M."/>
            <person name="Broadbent J.R."/>
            <person name="Neve H."/>
            <person name="Hansen L.H."/>
            <person name="Dal Bello F."/>
            <person name="Ostlie H.M."/>
            <person name="Kleppen H.P."/>
            <person name="Vogensen F.K."/>
            <person name="Holo H."/>
        </authorList>
    </citation>
    <scope>NUCLEOTIDE SEQUENCE [LARGE SCALE GENOMIC DNA]</scope>
    <source>
        <strain evidence="2 3">LMGCF08</strain>
    </source>
</reference>
<accession>A0A1X0VG04</accession>
<feature type="transmembrane region" description="Helical" evidence="1">
    <location>
        <begin position="399"/>
        <end position="418"/>
    </location>
</feature>
<keyword evidence="1" id="KW-0812">Transmembrane</keyword>
<evidence type="ECO:0000256" key="1">
    <source>
        <dbReference type="SAM" id="Phobius"/>
    </source>
</evidence>
<name>A0A1X0VG04_LEUPS</name>
<protein>
    <submittedName>
        <fullName evidence="2">ABC transporter permease</fullName>
    </submittedName>
</protein>
<feature type="transmembrane region" description="Helical" evidence="1">
    <location>
        <begin position="303"/>
        <end position="321"/>
    </location>
</feature>
<feature type="transmembrane region" description="Helical" evidence="1">
    <location>
        <begin position="62"/>
        <end position="84"/>
    </location>
</feature>
<comment type="caution">
    <text evidence="2">The sequence shown here is derived from an EMBL/GenBank/DDBJ whole genome shotgun (WGS) entry which is preliminary data.</text>
</comment>
<feature type="transmembrane region" description="Helical" evidence="1">
    <location>
        <begin position="327"/>
        <end position="348"/>
    </location>
</feature>
<dbReference type="PIRSF" id="PIRSF037259">
    <property type="entry name" value="EcsB_ABC"/>
    <property type="match status" value="1"/>
</dbReference>
<feature type="transmembrane region" description="Helical" evidence="1">
    <location>
        <begin position="137"/>
        <end position="158"/>
    </location>
</feature>
<proteinExistence type="predicted"/>
<dbReference type="Pfam" id="PF05975">
    <property type="entry name" value="EcsB"/>
    <property type="match status" value="1"/>
</dbReference>
<feature type="transmembrane region" description="Helical" evidence="1">
    <location>
        <begin position="208"/>
        <end position="225"/>
    </location>
</feature>
<feature type="transmembrane region" description="Helical" evidence="1">
    <location>
        <begin position="111"/>
        <end position="131"/>
    </location>
</feature>
<dbReference type="RefSeq" id="WP_004915190.1">
    <property type="nucleotide sequence ID" value="NZ_MPLS01000002.1"/>
</dbReference>
<gene>
    <name evidence="2" type="ORF">BMR96_01035</name>
</gene>
<feature type="transmembrane region" description="Helical" evidence="1">
    <location>
        <begin position="21"/>
        <end position="42"/>
    </location>
</feature>
<evidence type="ECO:0000313" key="2">
    <source>
        <dbReference type="EMBL" id="ORI98621.1"/>
    </source>
</evidence>
<organism evidence="2 3">
    <name type="scientific">Leuconostoc pseudomesenteroides</name>
    <dbReference type="NCBI Taxonomy" id="33968"/>
    <lineage>
        <taxon>Bacteria</taxon>
        <taxon>Bacillati</taxon>
        <taxon>Bacillota</taxon>
        <taxon>Bacilli</taxon>
        <taxon>Lactobacillales</taxon>
        <taxon>Lactobacillaceae</taxon>
        <taxon>Leuconostoc</taxon>
    </lineage>
</organism>
<dbReference type="Proteomes" id="UP000192288">
    <property type="component" value="Unassembled WGS sequence"/>
</dbReference>
<feature type="transmembrane region" description="Helical" evidence="1">
    <location>
        <begin position="368"/>
        <end position="393"/>
    </location>
</feature>
<evidence type="ECO:0000313" key="3">
    <source>
        <dbReference type="Proteomes" id="UP000192288"/>
    </source>
</evidence>